<evidence type="ECO:0000256" key="2">
    <source>
        <dbReference type="ARBA" id="ARBA00004173"/>
    </source>
</evidence>
<dbReference type="FunFam" id="3.90.226.10:FF:000026">
    <property type="entry name" value="3-hydroxyisobutyryl-CoA hydrolase, mitochondrial"/>
    <property type="match status" value="1"/>
</dbReference>
<dbReference type="GO" id="GO:0006574">
    <property type="term" value="P:L-valine catabolic process"/>
    <property type="evidence" value="ECO:0007669"/>
    <property type="project" value="TreeGrafter"/>
</dbReference>
<proteinExistence type="predicted"/>
<keyword evidence="5" id="KW-0496">Mitochondrion</keyword>
<name>A0A9W8LH10_9FUNG</name>
<evidence type="ECO:0000256" key="1">
    <source>
        <dbReference type="ARBA" id="ARBA00001709"/>
    </source>
</evidence>
<comment type="subcellular location">
    <subcellularLocation>
        <location evidence="2">Mitochondrion</location>
    </subcellularLocation>
</comment>
<accession>A0A9W8LH10</accession>
<gene>
    <name evidence="8" type="primary">EHD3</name>
    <name evidence="8" type="ORF">H4R18_004363</name>
</gene>
<dbReference type="SUPFAM" id="SSF52096">
    <property type="entry name" value="ClpP/crotonase"/>
    <property type="match status" value="1"/>
</dbReference>
<comment type="caution">
    <text evidence="8">The sequence shown here is derived from an EMBL/GenBank/DDBJ whole genome shotgun (WGS) entry which is preliminary data.</text>
</comment>
<dbReference type="InterPro" id="IPR045004">
    <property type="entry name" value="ECH_dom"/>
</dbReference>
<evidence type="ECO:0000256" key="6">
    <source>
        <dbReference type="ARBA" id="ARBA00031181"/>
    </source>
</evidence>
<evidence type="ECO:0000256" key="4">
    <source>
        <dbReference type="ARBA" id="ARBA00022801"/>
    </source>
</evidence>
<dbReference type="Proteomes" id="UP001140217">
    <property type="component" value="Unassembled WGS sequence"/>
</dbReference>
<dbReference type="CDD" id="cd06558">
    <property type="entry name" value="crotonase-like"/>
    <property type="match status" value="1"/>
</dbReference>
<dbReference type="PROSITE" id="PS00166">
    <property type="entry name" value="ENOYL_COA_HYDRATASE"/>
    <property type="match status" value="1"/>
</dbReference>
<keyword evidence="4 8" id="KW-0378">Hydrolase</keyword>
<evidence type="ECO:0000313" key="8">
    <source>
        <dbReference type="EMBL" id="KAJ2778841.1"/>
    </source>
</evidence>
<dbReference type="PANTHER" id="PTHR43176">
    <property type="entry name" value="3-HYDROXYISOBUTYRYL-COA HYDROLASE-RELATED"/>
    <property type="match status" value="1"/>
</dbReference>
<evidence type="ECO:0000256" key="5">
    <source>
        <dbReference type="ARBA" id="ARBA00023128"/>
    </source>
</evidence>
<sequence length="455" mass="49812">MARSSKSAVEAAGEGDQHVLAVSDLTGRTLVLNRPKALNSLTLGMVQSIKRRLEEWERSELCSVVMIRSNSAKAFCAGGDVVQVSRDWRAGQRGAAMRFFQTEYAVNHYIASYEKPIVALLNGYTMGGGVGLSVHAPFRVATEATVFSMPETRIGFVPDVGATFFLPRLDGQTGTYLGLTGQRLRGRDLLYAGIATHYVPSERLPLLEQRLQGVGTSDYAVVNDAIEEFAAQPEDAPIEYSLAGVRGCIDRCFQHNTVEAIVDALRDEASGAEHAAWAQATLDALARMSPSSLKLTLEQLRKGRQLNIQQAFALELRLAEARLASHDMHEGIDALLVRKTDDARWDPPTLAAADMAQLYEQYFGTAGSYRPRFVHEGAAFAEYPHAFGLPSEAAIGALVRGDNPQAGGFGLTRAEVLRFFERERAGKIGVAKKVAWVLDRRTRTLPDSDTLKWLD</sequence>
<dbReference type="EC" id="3.1.2.4" evidence="3"/>
<dbReference type="GO" id="GO:0005739">
    <property type="term" value="C:mitochondrion"/>
    <property type="evidence" value="ECO:0007669"/>
    <property type="project" value="UniProtKB-SubCell"/>
</dbReference>
<dbReference type="InterPro" id="IPR029045">
    <property type="entry name" value="ClpP/crotonase-like_dom_sf"/>
</dbReference>
<evidence type="ECO:0000259" key="7">
    <source>
        <dbReference type="Pfam" id="PF16113"/>
    </source>
</evidence>
<dbReference type="InterPro" id="IPR032259">
    <property type="entry name" value="HIBYL-CoA-H"/>
</dbReference>
<dbReference type="Pfam" id="PF16113">
    <property type="entry name" value="ECH_2"/>
    <property type="match status" value="1"/>
</dbReference>
<evidence type="ECO:0000256" key="3">
    <source>
        <dbReference type="ARBA" id="ARBA00011915"/>
    </source>
</evidence>
<comment type="catalytic activity">
    <reaction evidence="1">
        <text>3-hydroxy-2-methylpropanoyl-CoA + H2O = 3-hydroxy-2-methylpropanoate + CoA + H(+)</text>
        <dbReference type="Rhea" id="RHEA:20888"/>
        <dbReference type="ChEBI" id="CHEBI:11805"/>
        <dbReference type="ChEBI" id="CHEBI:15377"/>
        <dbReference type="ChEBI" id="CHEBI:15378"/>
        <dbReference type="ChEBI" id="CHEBI:57287"/>
        <dbReference type="ChEBI" id="CHEBI:57340"/>
        <dbReference type="EC" id="3.1.2.4"/>
    </reaction>
</comment>
<dbReference type="GO" id="GO:0003860">
    <property type="term" value="F:3-hydroxyisobutyryl-CoA hydrolase activity"/>
    <property type="evidence" value="ECO:0007669"/>
    <property type="project" value="UniProtKB-EC"/>
</dbReference>
<organism evidence="8 9">
    <name type="scientific">Coemansia javaensis</name>
    <dbReference type="NCBI Taxonomy" id="2761396"/>
    <lineage>
        <taxon>Eukaryota</taxon>
        <taxon>Fungi</taxon>
        <taxon>Fungi incertae sedis</taxon>
        <taxon>Zoopagomycota</taxon>
        <taxon>Kickxellomycotina</taxon>
        <taxon>Kickxellomycetes</taxon>
        <taxon>Kickxellales</taxon>
        <taxon>Kickxellaceae</taxon>
        <taxon>Coemansia</taxon>
    </lineage>
</organism>
<keyword evidence="9" id="KW-1185">Reference proteome</keyword>
<protein>
    <recommendedName>
        <fullName evidence="3">3-hydroxyisobutyryl-CoA hydrolase</fullName>
        <ecNumber evidence="3">3.1.2.4</ecNumber>
    </recommendedName>
    <alternativeName>
        <fullName evidence="6">3-hydroxyisobutyryl-coenzyme A hydrolase</fullName>
    </alternativeName>
</protein>
<dbReference type="AlphaFoldDB" id="A0A9W8LH10"/>
<dbReference type="EMBL" id="JANBUL010000207">
    <property type="protein sequence ID" value="KAJ2778841.1"/>
    <property type="molecule type" value="Genomic_DNA"/>
</dbReference>
<reference evidence="8" key="1">
    <citation type="submission" date="2022-07" db="EMBL/GenBank/DDBJ databases">
        <title>Phylogenomic reconstructions and comparative analyses of Kickxellomycotina fungi.</title>
        <authorList>
            <person name="Reynolds N.K."/>
            <person name="Stajich J.E."/>
            <person name="Barry K."/>
            <person name="Grigoriev I.V."/>
            <person name="Crous P."/>
            <person name="Smith M.E."/>
        </authorList>
    </citation>
    <scope>NUCLEOTIDE SEQUENCE</scope>
    <source>
        <strain evidence="8">NBRC 105414</strain>
    </source>
</reference>
<evidence type="ECO:0000313" key="9">
    <source>
        <dbReference type="Proteomes" id="UP001140217"/>
    </source>
</evidence>
<dbReference type="OrthoDB" id="1737613at2759"/>
<dbReference type="Gene3D" id="3.90.226.10">
    <property type="entry name" value="2-enoyl-CoA Hydratase, Chain A, domain 1"/>
    <property type="match status" value="1"/>
</dbReference>
<dbReference type="PANTHER" id="PTHR43176:SF3">
    <property type="entry name" value="3-HYDROXYISOBUTYRYL-COA HYDROLASE, MITOCHONDRIAL"/>
    <property type="match status" value="1"/>
</dbReference>
<dbReference type="InterPro" id="IPR018376">
    <property type="entry name" value="Enoyl-CoA_hyd/isom_CS"/>
</dbReference>
<dbReference type="NCBIfam" id="NF004127">
    <property type="entry name" value="PRK05617.1"/>
    <property type="match status" value="1"/>
</dbReference>
<feature type="domain" description="Enoyl-CoA hydratase/isomerase" evidence="7">
    <location>
        <begin position="28"/>
        <end position="362"/>
    </location>
</feature>